<keyword evidence="9" id="KW-0521">NADP</keyword>
<dbReference type="Pfam" id="PF00258">
    <property type="entry name" value="Flavodoxin_1"/>
    <property type="match status" value="1"/>
</dbReference>
<dbReference type="GO" id="GO:0005829">
    <property type="term" value="C:cytosol"/>
    <property type="evidence" value="ECO:0007669"/>
    <property type="project" value="TreeGrafter"/>
</dbReference>
<gene>
    <name evidence="16" type="ORF">SAMN05421546_1085</name>
</gene>
<dbReference type="RefSeq" id="WP_076586017.1">
    <property type="nucleotide sequence ID" value="NZ_FTLW01000002.1"/>
</dbReference>
<keyword evidence="17" id="KW-1185">Reference proteome</keyword>
<evidence type="ECO:0000256" key="13">
    <source>
        <dbReference type="ARBA" id="ARBA00052219"/>
    </source>
</evidence>
<evidence type="ECO:0000313" key="16">
    <source>
        <dbReference type="EMBL" id="SIQ31849.1"/>
    </source>
</evidence>
<comment type="catalytic activity">
    <reaction evidence="13">
        <text>hydrogen sulfide + 3 NADP(+) + 3 H2O = sulfite + 3 NADPH + 4 H(+)</text>
        <dbReference type="Rhea" id="RHEA:13801"/>
        <dbReference type="ChEBI" id="CHEBI:15377"/>
        <dbReference type="ChEBI" id="CHEBI:15378"/>
        <dbReference type="ChEBI" id="CHEBI:17359"/>
        <dbReference type="ChEBI" id="CHEBI:29919"/>
        <dbReference type="ChEBI" id="CHEBI:57783"/>
        <dbReference type="ChEBI" id="CHEBI:58349"/>
        <dbReference type="EC" id="1.8.1.2"/>
    </reaction>
</comment>
<evidence type="ECO:0000313" key="17">
    <source>
        <dbReference type="Proteomes" id="UP000241788"/>
    </source>
</evidence>
<proteinExistence type="predicted"/>
<evidence type="ECO:0000256" key="8">
    <source>
        <dbReference type="ARBA" id="ARBA00022827"/>
    </source>
</evidence>
<dbReference type="Proteomes" id="UP000241788">
    <property type="component" value="Unassembled WGS sequence"/>
</dbReference>
<evidence type="ECO:0000256" key="3">
    <source>
        <dbReference type="ARBA" id="ARBA00012604"/>
    </source>
</evidence>
<dbReference type="InterPro" id="IPR001094">
    <property type="entry name" value="Flavdoxin-like"/>
</dbReference>
<accession>A0A1N6RST5</accession>
<dbReference type="EC" id="1.8.1.2" evidence="3"/>
<dbReference type="InterPro" id="IPR008254">
    <property type="entry name" value="Flavodoxin/NO_synth"/>
</dbReference>
<dbReference type="PRINTS" id="PR00371">
    <property type="entry name" value="FPNCR"/>
</dbReference>
<dbReference type="InterPro" id="IPR010199">
    <property type="entry name" value="CysJ"/>
</dbReference>
<organism evidence="16 17">
    <name type="scientific">Solilutibacter tolerans</name>
    <dbReference type="NCBI Taxonomy" id="1604334"/>
    <lineage>
        <taxon>Bacteria</taxon>
        <taxon>Pseudomonadati</taxon>
        <taxon>Pseudomonadota</taxon>
        <taxon>Gammaproteobacteria</taxon>
        <taxon>Lysobacterales</taxon>
        <taxon>Lysobacteraceae</taxon>
        <taxon>Solilutibacter</taxon>
    </lineage>
</organism>
<dbReference type="Gene3D" id="3.40.50.80">
    <property type="entry name" value="Nucleotide-binding domain of ferredoxin-NADP reductase (FNR) module"/>
    <property type="match status" value="1"/>
</dbReference>
<dbReference type="FunFam" id="3.40.50.80:FF:000001">
    <property type="entry name" value="NADPH--cytochrome P450 reductase 1"/>
    <property type="match status" value="1"/>
</dbReference>
<dbReference type="InterPro" id="IPR001433">
    <property type="entry name" value="OxRdtase_FAD/NAD-bd"/>
</dbReference>
<dbReference type="Gene3D" id="2.40.30.10">
    <property type="entry name" value="Translation factors"/>
    <property type="match status" value="1"/>
</dbReference>
<dbReference type="PANTHER" id="PTHR19384">
    <property type="entry name" value="NITRIC OXIDE SYNTHASE-RELATED"/>
    <property type="match status" value="1"/>
</dbReference>
<dbReference type="InterPro" id="IPR029039">
    <property type="entry name" value="Flavoprotein-like_sf"/>
</dbReference>
<keyword evidence="12" id="KW-0198">Cysteine biosynthesis</keyword>
<keyword evidence="7" id="KW-0288">FMN</keyword>
<dbReference type="InterPro" id="IPR001709">
    <property type="entry name" value="Flavoprot_Pyr_Nucl_cyt_Rdtase"/>
</dbReference>
<evidence type="ECO:0000256" key="9">
    <source>
        <dbReference type="ARBA" id="ARBA00022857"/>
    </source>
</evidence>
<keyword evidence="6" id="KW-0285">Flavoprotein</keyword>
<dbReference type="PANTHER" id="PTHR19384:SF128">
    <property type="entry name" value="NADPH OXIDOREDUCTASE A"/>
    <property type="match status" value="1"/>
</dbReference>
<dbReference type="NCBIfam" id="TIGR01931">
    <property type="entry name" value="cysJ"/>
    <property type="match status" value="1"/>
</dbReference>
<feature type="domain" description="FAD-binding FR-type" evidence="15">
    <location>
        <begin position="238"/>
        <end position="452"/>
    </location>
</feature>
<dbReference type="PRINTS" id="PR00369">
    <property type="entry name" value="FLAVODOXIN"/>
</dbReference>
<dbReference type="PROSITE" id="PS51384">
    <property type="entry name" value="FAD_FR"/>
    <property type="match status" value="1"/>
</dbReference>
<dbReference type="OrthoDB" id="9816402at2"/>
<evidence type="ECO:0000259" key="14">
    <source>
        <dbReference type="PROSITE" id="PS50902"/>
    </source>
</evidence>
<evidence type="ECO:0000256" key="12">
    <source>
        <dbReference type="ARBA" id="ARBA00023192"/>
    </source>
</evidence>
<dbReference type="InterPro" id="IPR039261">
    <property type="entry name" value="FNR_nucleotide-bd"/>
</dbReference>
<dbReference type="InterPro" id="IPR003097">
    <property type="entry name" value="CysJ-like_FAD-binding"/>
</dbReference>
<name>A0A1N6RST5_9GAMM</name>
<dbReference type="GO" id="GO:0050660">
    <property type="term" value="F:flavin adenine dinucleotide binding"/>
    <property type="evidence" value="ECO:0007669"/>
    <property type="project" value="InterPro"/>
</dbReference>
<evidence type="ECO:0000256" key="1">
    <source>
        <dbReference type="ARBA" id="ARBA00001917"/>
    </source>
</evidence>
<protein>
    <recommendedName>
        <fullName evidence="3">assimilatory sulfite reductase (NADPH)</fullName>
        <ecNumber evidence="3">1.8.1.2</ecNumber>
    </recommendedName>
</protein>
<keyword evidence="11" id="KW-0560">Oxidoreductase</keyword>
<keyword evidence="5" id="KW-0028">Amino-acid biosynthesis</keyword>
<reference evidence="17" key="1">
    <citation type="submission" date="2017-01" db="EMBL/GenBank/DDBJ databases">
        <authorList>
            <person name="Varghese N."/>
            <person name="Submissions S."/>
        </authorList>
    </citation>
    <scope>NUCLEOTIDE SEQUENCE [LARGE SCALE GENOMIC DNA]</scope>
    <source>
        <strain evidence="17">UM1</strain>
    </source>
</reference>
<keyword evidence="10" id="KW-0249">Electron transport</keyword>
<keyword evidence="8" id="KW-0274">FAD</keyword>
<dbReference type="GO" id="GO:0004783">
    <property type="term" value="F:sulfite reductase (NADPH) activity"/>
    <property type="evidence" value="ECO:0007669"/>
    <property type="project" value="UniProtKB-EC"/>
</dbReference>
<evidence type="ECO:0000256" key="2">
    <source>
        <dbReference type="ARBA" id="ARBA00001974"/>
    </source>
</evidence>
<evidence type="ECO:0000256" key="7">
    <source>
        <dbReference type="ARBA" id="ARBA00022643"/>
    </source>
</evidence>
<dbReference type="PROSITE" id="PS50902">
    <property type="entry name" value="FLAVODOXIN_LIKE"/>
    <property type="match status" value="1"/>
</dbReference>
<evidence type="ECO:0000256" key="11">
    <source>
        <dbReference type="ARBA" id="ARBA00023002"/>
    </source>
</evidence>
<comment type="cofactor">
    <cofactor evidence="1">
        <name>FMN</name>
        <dbReference type="ChEBI" id="CHEBI:58210"/>
    </cofactor>
</comment>
<evidence type="ECO:0000256" key="5">
    <source>
        <dbReference type="ARBA" id="ARBA00022605"/>
    </source>
</evidence>
<dbReference type="InterPro" id="IPR023173">
    <property type="entry name" value="NADPH_Cyt_P450_Rdtase_alpha"/>
</dbReference>
<dbReference type="EMBL" id="FTLW01000002">
    <property type="protein sequence ID" value="SIQ31849.1"/>
    <property type="molecule type" value="Genomic_DNA"/>
</dbReference>
<dbReference type="Gene3D" id="3.40.50.360">
    <property type="match status" value="1"/>
</dbReference>
<dbReference type="InterPro" id="IPR017938">
    <property type="entry name" value="Riboflavin_synthase-like_b-brl"/>
</dbReference>
<dbReference type="Gene3D" id="1.20.990.10">
    <property type="entry name" value="NADPH-cytochrome p450 Reductase, Chain A, domain 3"/>
    <property type="match status" value="1"/>
</dbReference>
<dbReference type="GO" id="GO:0010181">
    <property type="term" value="F:FMN binding"/>
    <property type="evidence" value="ECO:0007669"/>
    <property type="project" value="InterPro"/>
</dbReference>
<feature type="domain" description="Flavodoxin-like" evidence="14">
    <location>
        <begin position="68"/>
        <end position="206"/>
    </location>
</feature>
<dbReference type="Pfam" id="PF00667">
    <property type="entry name" value="FAD_binding_1"/>
    <property type="match status" value="1"/>
</dbReference>
<dbReference type="STRING" id="1604334.SAMN05421546_1085"/>
<dbReference type="InterPro" id="IPR017927">
    <property type="entry name" value="FAD-bd_FR_type"/>
</dbReference>
<evidence type="ECO:0000256" key="6">
    <source>
        <dbReference type="ARBA" id="ARBA00022630"/>
    </source>
</evidence>
<sequence length="612" mass="66980">MSAAFPLSTTAGPSTLPDALLQQLQGLDGHALWWLSGYTAGLAHRGGAGDVASLPAPALANTAQNPRISIVFGSQTGNAQRVAENMDQRLREVGLSTRLLRADAYPQRELKDESYLIIVISTQGEGDPPDDARGFVEYLQGPRAPKLPNLRYAILGLGDSSYPLYCEVGKQVDARLGELGGQRWLPRADADVDIDSIATPWLQEVTARARELLAESPTRTATVTPLHPRTTVAAHDKQNPFVAEILQNQRISGRDSERDIRHIELSLEGSGLHYTAGDALGVWPRNPWSLVEAIIDMLGVEASDEIEHSGKRHPLGVWLRDHRELTRLTRPFLVAHAERASSEELDALLAAAPAQLSDLFATHQVIDVLQRWPATWTANDFIAVLRVLTPRIYSIASSQDAVGDEAHITVSHLAYQHQGEDRWGAASHDLAGLAVGERARVFIEHNPRFSLPADTSRDILMIGPGVGVAPFRGFLQSRIAGGGVGRNWLFFGNRHAHSEFLYQSEWQPLIKAGQLKLDLAFSRDMIRGIDGQHQPAGPKYVQDCLLARGEEVHAWLEGGAHLYVCGDATHMARDVHAALTLIMQRHGGLDAEAAQAQLDALQTQGRYARDVY</sequence>
<dbReference type="Pfam" id="PF00175">
    <property type="entry name" value="NAD_binding_1"/>
    <property type="match status" value="1"/>
</dbReference>
<dbReference type="AlphaFoldDB" id="A0A1N6RST5"/>
<comment type="cofactor">
    <cofactor evidence="2">
        <name>FAD</name>
        <dbReference type="ChEBI" id="CHEBI:57692"/>
    </cofactor>
</comment>
<dbReference type="GO" id="GO:0019344">
    <property type="term" value="P:cysteine biosynthetic process"/>
    <property type="evidence" value="ECO:0007669"/>
    <property type="project" value="UniProtKB-KW"/>
</dbReference>
<evidence type="ECO:0000259" key="15">
    <source>
        <dbReference type="PROSITE" id="PS51384"/>
    </source>
</evidence>
<dbReference type="SUPFAM" id="SSF52343">
    <property type="entry name" value="Ferredoxin reductase-like, C-terminal NADP-linked domain"/>
    <property type="match status" value="1"/>
</dbReference>
<keyword evidence="4" id="KW-0813">Transport</keyword>
<evidence type="ECO:0000256" key="4">
    <source>
        <dbReference type="ARBA" id="ARBA00022448"/>
    </source>
</evidence>
<evidence type="ECO:0000256" key="10">
    <source>
        <dbReference type="ARBA" id="ARBA00022982"/>
    </source>
</evidence>
<dbReference type="SUPFAM" id="SSF52218">
    <property type="entry name" value="Flavoproteins"/>
    <property type="match status" value="1"/>
</dbReference>
<dbReference type="SUPFAM" id="SSF63380">
    <property type="entry name" value="Riboflavin synthase domain-like"/>
    <property type="match status" value="1"/>
</dbReference>